<protein>
    <submittedName>
        <fullName evidence="1">Uncharacterized protein</fullName>
    </submittedName>
</protein>
<evidence type="ECO:0000313" key="2">
    <source>
        <dbReference type="Proteomes" id="UP000035214"/>
    </source>
</evidence>
<dbReference type="RefSeq" id="WP_046955782.1">
    <property type="nucleotide sequence ID" value="NZ_LCYI01000038.1"/>
</dbReference>
<reference evidence="1 2" key="1">
    <citation type="submission" date="2015-04" db="EMBL/GenBank/DDBJ databases">
        <title>Draft Genome Sequences of Eight Spore-Forming Food Isolates of Bacillus cereus Genome sequencing.</title>
        <authorList>
            <person name="Krawcyk A.O."/>
            <person name="de Jong A."/>
            <person name="Eijlander R.T."/>
            <person name="Berendsen E.M."/>
            <person name="Holsappel S."/>
            <person name="Wells-Bennik M."/>
            <person name="Kuipers O.P."/>
        </authorList>
    </citation>
    <scope>NUCLEOTIDE SEQUENCE [LARGE SCALE GENOMIC DNA]</scope>
    <source>
        <strain evidence="1 2">B4077</strain>
    </source>
</reference>
<name>A0A0G8ER92_BACCE</name>
<comment type="caution">
    <text evidence="1">The sequence shown here is derived from an EMBL/GenBank/DDBJ whole genome shotgun (WGS) entry which is preliminary data.</text>
</comment>
<dbReference type="AlphaFoldDB" id="A0A0G8ER92"/>
<dbReference type="Proteomes" id="UP000035214">
    <property type="component" value="Unassembled WGS sequence"/>
</dbReference>
<dbReference type="PATRIC" id="fig|1396.428.peg.5650"/>
<gene>
    <name evidence="1" type="ORF">B4077_6009</name>
</gene>
<accession>A0A0G8ER92</accession>
<evidence type="ECO:0000313" key="1">
    <source>
        <dbReference type="EMBL" id="KLA26776.1"/>
    </source>
</evidence>
<proteinExistence type="predicted"/>
<sequence>MNKYILPVIILISIITFIANFIVDDEKVNALIDVIGLILILILGFWGFSRISKEQKKNK</sequence>
<organism evidence="1 2">
    <name type="scientific">Bacillus cereus</name>
    <dbReference type="NCBI Taxonomy" id="1396"/>
    <lineage>
        <taxon>Bacteria</taxon>
        <taxon>Bacillati</taxon>
        <taxon>Bacillota</taxon>
        <taxon>Bacilli</taxon>
        <taxon>Bacillales</taxon>
        <taxon>Bacillaceae</taxon>
        <taxon>Bacillus</taxon>
        <taxon>Bacillus cereus group</taxon>
    </lineage>
</organism>
<dbReference type="EMBL" id="LCYI01000038">
    <property type="protein sequence ID" value="KLA26776.1"/>
    <property type="molecule type" value="Genomic_DNA"/>
</dbReference>